<evidence type="ECO:0000313" key="2">
    <source>
        <dbReference type="EMBL" id="KIK62308.1"/>
    </source>
</evidence>
<evidence type="ECO:0000256" key="1">
    <source>
        <dbReference type="SAM" id="MobiDB-lite"/>
    </source>
</evidence>
<feature type="compositionally biased region" description="Pro residues" evidence="1">
    <location>
        <begin position="59"/>
        <end position="70"/>
    </location>
</feature>
<dbReference type="AlphaFoldDB" id="A0A0D0D038"/>
<dbReference type="EMBL" id="KN834768">
    <property type="protein sequence ID" value="KIK62308.1"/>
    <property type="molecule type" value="Genomic_DNA"/>
</dbReference>
<name>A0A0D0D038_9AGAR</name>
<protein>
    <submittedName>
        <fullName evidence="2">Unplaced genomic scaffold GYMLUscaffold_20, whole genome shotgun sequence</fullName>
    </submittedName>
</protein>
<organism evidence="2 3">
    <name type="scientific">Collybiopsis luxurians FD-317 M1</name>
    <dbReference type="NCBI Taxonomy" id="944289"/>
    <lineage>
        <taxon>Eukaryota</taxon>
        <taxon>Fungi</taxon>
        <taxon>Dikarya</taxon>
        <taxon>Basidiomycota</taxon>
        <taxon>Agaricomycotina</taxon>
        <taxon>Agaricomycetes</taxon>
        <taxon>Agaricomycetidae</taxon>
        <taxon>Agaricales</taxon>
        <taxon>Marasmiineae</taxon>
        <taxon>Omphalotaceae</taxon>
        <taxon>Collybiopsis</taxon>
        <taxon>Collybiopsis luxurians</taxon>
    </lineage>
</organism>
<gene>
    <name evidence="2" type="ORF">GYMLUDRAFT_42242</name>
</gene>
<dbReference type="Proteomes" id="UP000053593">
    <property type="component" value="Unassembled WGS sequence"/>
</dbReference>
<proteinExistence type="predicted"/>
<reference evidence="2 3" key="1">
    <citation type="submission" date="2014-04" db="EMBL/GenBank/DDBJ databases">
        <title>Evolutionary Origins and Diversification of the Mycorrhizal Mutualists.</title>
        <authorList>
            <consortium name="DOE Joint Genome Institute"/>
            <consortium name="Mycorrhizal Genomics Consortium"/>
            <person name="Kohler A."/>
            <person name="Kuo A."/>
            <person name="Nagy L.G."/>
            <person name="Floudas D."/>
            <person name="Copeland A."/>
            <person name="Barry K.W."/>
            <person name="Cichocki N."/>
            <person name="Veneault-Fourrey C."/>
            <person name="LaButti K."/>
            <person name="Lindquist E.A."/>
            <person name="Lipzen A."/>
            <person name="Lundell T."/>
            <person name="Morin E."/>
            <person name="Murat C."/>
            <person name="Riley R."/>
            <person name="Ohm R."/>
            <person name="Sun H."/>
            <person name="Tunlid A."/>
            <person name="Henrissat B."/>
            <person name="Grigoriev I.V."/>
            <person name="Hibbett D.S."/>
            <person name="Martin F."/>
        </authorList>
    </citation>
    <scope>NUCLEOTIDE SEQUENCE [LARGE SCALE GENOMIC DNA]</scope>
    <source>
        <strain evidence="2 3">FD-317 M1</strain>
    </source>
</reference>
<keyword evidence="3" id="KW-1185">Reference proteome</keyword>
<feature type="region of interest" description="Disordered" evidence="1">
    <location>
        <begin position="59"/>
        <end position="92"/>
    </location>
</feature>
<dbReference type="HOGENOM" id="CLU_1855485_0_0_1"/>
<accession>A0A0D0D038</accession>
<sequence length="138" mass="14958">MCFVLRHSSVSHSSVCRRPDASSATPFLTQLAPMKPNPPPGEHVSLPSMHQFLEMSVPIPQPTLEPPAPLHVPGVSTSQRRASPAKVKPAPHSSIPYGFTTTALSAQLCNDGSVSPDGYLYERSTRRALPDLPYPYTK</sequence>
<evidence type="ECO:0000313" key="3">
    <source>
        <dbReference type="Proteomes" id="UP000053593"/>
    </source>
</evidence>